<dbReference type="Pfam" id="PF02518">
    <property type="entry name" value="HATPase_c"/>
    <property type="match status" value="1"/>
</dbReference>
<dbReference type="InterPro" id="IPR018062">
    <property type="entry name" value="HTH_AraC-typ_CS"/>
</dbReference>
<dbReference type="SUPFAM" id="SSF52172">
    <property type="entry name" value="CheY-like"/>
    <property type="match status" value="1"/>
</dbReference>
<keyword evidence="14" id="KW-1185">Reference proteome</keyword>
<dbReference type="Pfam" id="PF00512">
    <property type="entry name" value="HisKA"/>
    <property type="match status" value="1"/>
</dbReference>
<organism evidence="13 14">
    <name type="scientific">Mangrovibacterium diazotrophicum</name>
    <dbReference type="NCBI Taxonomy" id="1261403"/>
    <lineage>
        <taxon>Bacteria</taxon>
        <taxon>Pseudomonadati</taxon>
        <taxon>Bacteroidota</taxon>
        <taxon>Bacteroidia</taxon>
        <taxon>Marinilabiliales</taxon>
        <taxon>Prolixibacteraceae</taxon>
        <taxon>Mangrovibacterium</taxon>
    </lineage>
</organism>
<dbReference type="GO" id="GO:0043565">
    <property type="term" value="F:sequence-specific DNA binding"/>
    <property type="evidence" value="ECO:0007669"/>
    <property type="project" value="InterPro"/>
</dbReference>
<evidence type="ECO:0000256" key="2">
    <source>
        <dbReference type="ARBA" id="ARBA00012438"/>
    </source>
</evidence>
<dbReference type="InterPro" id="IPR011110">
    <property type="entry name" value="Reg_prop"/>
</dbReference>
<keyword evidence="5 13" id="KW-0418">Kinase</keyword>
<dbReference type="PRINTS" id="PR00344">
    <property type="entry name" value="BCTRLSENSOR"/>
</dbReference>
<dbReference type="InterPro" id="IPR036890">
    <property type="entry name" value="HATPase_C_sf"/>
</dbReference>
<dbReference type="SUPFAM" id="SSF47384">
    <property type="entry name" value="Homodimeric domain of signal transducing histidine kinase"/>
    <property type="match status" value="1"/>
</dbReference>
<dbReference type="Gene3D" id="3.30.565.10">
    <property type="entry name" value="Histidine kinase-like ATPase, C-terminal domain"/>
    <property type="match status" value="1"/>
</dbReference>
<evidence type="ECO:0000256" key="4">
    <source>
        <dbReference type="ARBA" id="ARBA00022679"/>
    </source>
</evidence>
<dbReference type="Gene3D" id="2.130.10.10">
    <property type="entry name" value="YVTN repeat-like/Quinoprotein amine dehydrogenase"/>
    <property type="match status" value="2"/>
</dbReference>
<dbReference type="Pfam" id="PF12833">
    <property type="entry name" value="HTH_18"/>
    <property type="match status" value="1"/>
</dbReference>
<dbReference type="SMART" id="SM00448">
    <property type="entry name" value="REC"/>
    <property type="match status" value="1"/>
</dbReference>
<feature type="domain" description="Histidine kinase" evidence="11">
    <location>
        <begin position="852"/>
        <end position="1070"/>
    </location>
</feature>
<dbReference type="PROSITE" id="PS00041">
    <property type="entry name" value="HTH_ARAC_FAMILY_1"/>
    <property type="match status" value="1"/>
</dbReference>
<evidence type="ECO:0000259" key="11">
    <source>
        <dbReference type="PROSITE" id="PS50109"/>
    </source>
</evidence>
<dbReference type="SMART" id="SM00388">
    <property type="entry name" value="HisKA"/>
    <property type="match status" value="1"/>
</dbReference>
<keyword evidence="7" id="KW-0238">DNA-binding</keyword>
<evidence type="ECO:0000256" key="6">
    <source>
        <dbReference type="ARBA" id="ARBA00023015"/>
    </source>
</evidence>
<dbReference type="FunFam" id="3.30.565.10:FF:000006">
    <property type="entry name" value="Sensor histidine kinase WalK"/>
    <property type="match status" value="1"/>
</dbReference>
<dbReference type="Proteomes" id="UP000283387">
    <property type="component" value="Unassembled WGS sequence"/>
</dbReference>
<dbReference type="Gene3D" id="3.40.50.2300">
    <property type="match status" value="1"/>
</dbReference>
<evidence type="ECO:0000256" key="8">
    <source>
        <dbReference type="ARBA" id="ARBA00023163"/>
    </source>
</evidence>
<name>A0A419W630_9BACT</name>
<evidence type="ECO:0000256" key="3">
    <source>
        <dbReference type="ARBA" id="ARBA00022553"/>
    </source>
</evidence>
<dbReference type="InterPro" id="IPR003661">
    <property type="entry name" value="HisK_dim/P_dom"/>
</dbReference>
<dbReference type="SMART" id="SM00342">
    <property type="entry name" value="HTH_ARAC"/>
    <property type="match status" value="1"/>
</dbReference>
<dbReference type="PROSITE" id="PS50109">
    <property type="entry name" value="HIS_KIN"/>
    <property type="match status" value="1"/>
</dbReference>
<dbReference type="PANTHER" id="PTHR43547">
    <property type="entry name" value="TWO-COMPONENT HISTIDINE KINASE"/>
    <property type="match status" value="1"/>
</dbReference>
<dbReference type="InterPro" id="IPR011047">
    <property type="entry name" value="Quinoprotein_ADH-like_sf"/>
</dbReference>
<dbReference type="Pfam" id="PF00072">
    <property type="entry name" value="Response_reg"/>
    <property type="match status" value="1"/>
</dbReference>
<dbReference type="GO" id="GO:0000155">
    <property type="term" value="F:phosphorelay sensor kinase activity"/>
    <property type="evidence" value="ECO:0007669"/>
    <property type="project" value="InterPro"/>
</dbReference>
<comment type="caution">
    <text evidence="13">The sequence shown here is derived from an EMBL/GenBank/DDBJ whole genome shotgun (WGS) entry which is preliminary data.</text>
</comment>
<dbReference type="Gene3D" id="1.10.287.130">
    <property type="match status" value="1"/>
</dbReference>
<protein>
    <recommendedName>
        <fullName evidence="2">histidine kinase</fullName>
        <ecNumber evidence="2">2.7.13.3</ecNumber>
    </recommendedName>
</protein>
<evidence type="ECO:0000256" key="5">
    <source>
        <dbReference type="ARBA" id="ARBA00022777"/>
    </source>
</evidence>
<dbReference type="Pfam" id="PF07494">
    <property type="entry name" value="Reg_prop"/>
    <property type="match status" value="7"/>
</dbReference>
<dbReference type="EC" id="2.7.13.3" evidence="2"/>
<dbReference type="SMART" id="SM00387">
    <property type="entry name" value="HATPase_c"/>
    <property type="match status" value="1"/>
</dbReference>
<dbReference type="SUPFAM" id="SSF55874">
    <property type="entry name" value="ATPase domain of HSP90 chaperone/DNA topoisomerase II/histidine kinase"/>
    <property type="match status" value="1"/>
</dbReference>
<accession>A0A419W630</accession>
<dbReference type="FunFam" id="1.10.287.130:FF:000034">
    <property type="entry name" value="Two-component system sensor histidine kinase/response regulator"/>
    <property type="match status" value="1"/>
</dbReference>
<dbReference type="PANTHER" id="PTHR43547:SF2">
    <property type="entry name" value="HYBRID SIGNAL TRANSDUCTION HISTIDINE KINASE C"/>
    <property type="match status" value="1"/>
</dbReference>
<dbReference type="Gene3D" id="1.10.10.60">
    <property type="entry name" value="Homeodomain-like"/>
    <property type="match status" value="2"/>
</dbReference>
<dbReference type="InterPro" id="IPR011006">
    <property type="entry name" value="CheY-like_superfamily"/>
</dbReference>
<dbReference type="Pfam" id="PF07495">
    <property type="entry name" value="Y_Y_Y"/>
    <property type="match status" value="1"/>
</dbReference>
<evidence type="ECO:0000313" key="14">
    <source>
        <dbReference type="Proteomes" id="UP000283387"/>
    </source>
</evidence>
<dbReference type="SUPFAM" id="SSF46689">
    <property type="entry name" value="Homeodomain-like"/>
    <property type="match status" value="1"/>
</dbReference>
<dbReference type="InterPro" id="IPR015943">
    <property type="entry name" value="WD40/YVTN_repeat-like_dom_sf"/>
</dbReference>
<comment type="catalytic activity">
    <reaction evidence="1">
        <text>ATP + protein L-histidine = ADP + protein N-phospho-L-histidine.</text>
        <dbReference type="EC" id="2.7.13.3"/>
    </reaction>
</comment>
<feature type="modified residue" description="4-aspartylphosphate" evidence="9">
    <location>
        <position position="1169"/>
    </location>
</feature>
<dbReference type="SUPFAM" id="SSF63829">
    <property type="entry name" value="Calcium-dependent phosphotriesterase"/>
    <property type="match status" value="1"/>
</dbReference>
<evidence type="ECO:0000256" key="1">
    <source>
        <dbReference type="ARBA" id="ARBA00000085"/>
    </source>
</evidence>
<dbReference type="FunFam" id="3.40.50.2300:FF:000138">
    <property type="entry name" value="Two-component system sensor histidine kinase/response regulator"/>
    <property type="match status" value="1"/>
</dbReference>
<dbReference type="PROSITE" id="PS01124">
    <property type="entry name" value="HTH_ARAC_FAMILY_2"/>
    <property type="match status" value="1"/>
</dbReference>
<dbReference type="InterPro" id="IPR018060">
    <property type="entry name" value="HTH_AraC"/>
</dbReference>
<dbReference type="InterPro" id="IPR003594">
    <property type="entry name" value="HATPase_dom"/>
</dbReference>
<reference evidence="13 14" key="1">
    <citation type="submission" date="2018-09" db="EMBL/GenBank/DDBJ databases">
        <title>Genomic Encyclopedia of Archaeal and Bacterial Type Strains, Phase II (KMG-II): from individual species to whole genera.</title>
        <authorList>
            <person name="Goeker M."/>
        </authorList>
    </citation>
    <scope>NUCLEOTIDE SEQUENCE [LARGE SCALE GENOMIC DNA]</scope>
    <source>
        <strain evidence="13 14">DSM 27148</strain>
    </source>
</reference>
<dbReference type="InterPro" id="IPR001789">
    <property type="entry name" value="Sig_transdc_resp-reg_receiver"/>
</dbReference>
<dbReference type="GO" id="GO:0003700">
    <property type="term" value="F:DNA-binding transcription factor activity"/>
    <property type="evidence" value="ECO:0007669"/>
    <property type="project" value="InterPro"/>
</dbReference>
<evidence type="ECO:0000259" key="12">
    <source>
        <dbReference type="PROSITE" id="PS50110"/>
    </source>
</evidence>
<keyword evidence="6" id="KW-0805">Transcription regulation</keyword>
<keyword evidence="8" id="KW-0804">Transcription</keyword>
<keyword evidence="3 9" id="KW-0597">Phosphoprotein</keyword>
<dbReference type="InterPro" id="IPR011123">
    <property type="entry name" value="Y_Y_Y"/>
</dbReference>
<evidence type="ECO:0000256" key="7">
    <source>
        <dbReference type="ARBA" id="ARBA00023125"/>
    </source>
</evidence>
<dbReference type="InterPro" id="IPR005467">
    <property type="entry name" value="His_kinase_dom"/>
</dbReference>
<evidence type="ECO:0000259" key="10">
    <source>
        <dbReference type="PROSITE" id="PS01124"/>
    </source>
</evidence>
<dbReference type="InterPro" id="IPR004358">
    <property type="entry name" value="Sig_transdc_His_kin-like_C"/>
</dbReference>
<dbReference type="InterPro" id="IPR009057">
    <property type="entry name" value="Homeodomain-like_sf"/>
</dbReference>
<proteinExistence type="predicted"/>
<dbReference type="Gene3D" id="2.60.40.10">
    <property type="entry name" value="Immunoglobulins"/>
    <property type="match status" value="1"/>
</dbReference>
<dbReference type="InterPro" id="IPR036097">
    <property type="entry name" value="HisK_dim/P_sf"/>
</dbReference>
<sequence length="1374" mass="155744">MFAEEPILMKPILSLLFLLVCLGTNAQYRQIKKLGIVDGLSNSFIMGITQDKEGFLWFSTESGLNRFDGEQFKVFKKGDENSVSANELNVVCADQYDNKIWIATQREGLNSFDCNTGKFKHYKHDPLDPTSIPTNDVTNIINSRDSNLWITTYHQGFAYFDKESASFTTYNKTTIPDLASNTIWSIAEEKDGTIYLGHESTGFSVFDPKTGALKNFQNKPNDPTSLPGNKVNTIFIDQHSNIWLGTDNGLALFNRQFSNFTVFRHRQGDPGSLISNFIFSITQTHNGQLWIGTENGGISILNTTQYVSRSGNQISFDNITSGYNDNSLSNQTVHCIYQDRFENIWMGTYGGGINIISHQAPFFNQWTYSSNPEVANRLSNKTAYGICTDEDGRIWVGTDGGGIDVFENGFKVKMINESNSKLTDDAVLAAYRDSKGNLWFGTWAGGVSILKQNSTKVEPFPIEGIGDVRCFSEDRYGRIWIGSSNRLYQYDPQTDKVNAFNSTNSPLNGDYLRSICHTSNGQMWIGYFGAGVAVFNENLELLKSFDTNSGLPSNLINHLFYDRSGNVWAGSGDGLILFHPEDPDQFTIFNDKNLISDPHIRAIAEDANNKLWCSTTSGIICYDQNSNKFYNYLPRQYEGIPLGSFISGSVINDNNEWIMFGSENGLCFFDPRRLPSDLTLPPVVMTDFSVYDKKVRLSEQENSIPVKSHINLSYQQNTFKVSFSVLDVVTTDLVEYSYQLQGLEEQWYNARDDHSITFRNVPYGRYKFNIKAKIRNQEGSGELSSWSIYIHPPFWLSWWAKSIYAILFIIAVWYTLRFYKRKMDLENSLIIEKSNHQKDQELHNERLRFFTNIAHELRTPLTLIMGPLEDMISDEDLTQKQSGKLNAIRKSTNRLLNLINQLMEFRKTETQNRQLTVREGMLDRLVTEIGLKYQDLNTNKNLKVSVDIADGDYRMYFDQEAITVVLDNLISNAFKFTDSGIINIALHNFEENGTSYTEISVADSGKGIHADALPKIFDRYFQEKKSAQRSGTGIGLALAKNLITLHQGEIKVESTPGTGTTFHVILQKANNYPDARHEIIDVIPSEEASELDKELLAIAADVEMDPENQTAELASQKNKQIILVIEDNKDINNYIVESLSENYRIISALNGTIGLEKAQQYSPDLIISDVMMPEMDGFELVGKLKEDIRTSHIPVILLTAKDSLADKTTGYELGAESYITKPFTAKLLLSRIKNILETRKKIAEQFKESVDKKSFMNESLNNLDKEFIESIAKIIEDNLDSAALDVNFLAEKMAMSHSTLYRKVKALTEQTVNEYIRTIRIRKAEEFLITGRYSISEIAYMIGMSSGNYFRKCFKDEFGETPSDYLKKIAGRDE</sequence>
<keyword evidence="4" id="KW-0808">Transferase</keyword>
<evidence type="ECO:0000256" key="9">
    <source>
        <dbReference type="PROSITE-ProRule" id="PRU00169"/>
    </source>
</evidence>
<dbReference type="SUPFAM" id="SSF50998">
    <property type="entry name" value="Quinoprotein alcohol dehydrogenase-like"/>
    <property type="match status" value="1"/>
</dbReference>
<dbReference type="PROSITE" id="PS50110">
    <property type="entry name" value="RESPONSE_REGULATORY"/>
    <property type="match status" value="1"/>
</dbReference>
<gene>
    <name evidence="13" type="ORF">BC643_1250</name>
</gene>
<dbReference type="CDD" id="cd00082">
    <property type="entry name" value="HisKA"/>
    <property type="match status" value="1"/>
</dbReference>
<dbReference type="EMBL" id="RAPN01000001">
    <property type="protein sequence ID" value="RKD90905.1"/>
    <property type="molecule type" value="Genomic_DNA"/>
</dbReference>
<dbReference type="InterPro" id="IPR013783">
    <property type="entry name" value="Ig-like_fold"/>
</dbReference>
<feature type="domain" description="HTH araC/xylS-type" evidence="10">
    <location>
        <begin position="1269"/>
        <end position="1368"/>
    </location>
</feature>
<evidence type="ECO:0000313" key="13">
    <source>
        <dbReference type="EMBL" id="RKD90905.1"/>
    </source>
</evidence>
<feature type="domain" description="Response regulatory" evidence="12">
    <location>
        <begin position="1121"/>
        <end position="1236"/>
    </location>
</feature>